<evidence type="ECO:0000259" key="6">
    <source>
        <dbReference type="Pfam" id="PF26138"/>
    </source>
</evidence>
<gene>
    <name evidence="7" type="ORF">OsJ_12058</name>
</gene>
<reference evidence="7" key="2">
    <citation type="submission" date="2008-12" db="EMBL/GenBank/DDBJ databases">
        <title>Improved gene annotation of the rice (Oryza sativa) genomes.</title>
        <authorList>
            <person name="Wang J."/>
            <person name="Li R."/>
            <person name="Fan W."/>
            <person name="Huang Q."/>
            <person name="Zhang J."/>
            <person name="Zhou Y."/>
            <person name="Hu Y."/>
            <person name="Zi S."/>
            <person name="Li J."/>
            <person name="Ni P."/>
            <person name="Zheng H."/>
            <person name="Zhang Y."/>
            <person name="Zhao M."/>
            <person name="Hao Q."/>
            <person name="McDermott J."/>
            <person name="Samudrala R."/>
            <person name="Kristiansen K."/>
            <person name="Wong G.K.-S."/>
        </authorList>
    </citation>
    <scope>NUCLEOTIDE SEQUENCE</scope>
</reference>
<feature type="domain" description="Myb/SANT-like" evidence="4">
    <location>
        <begin position="19"/>
        <end position="111"/>
    </location>
</feature>
<accession>B9FA83</accession>
<dbReference type="Pfam" id="PF12776">
    <property type="entry name" value="Myb_DNA-bind_3"/>
    <property type="match status" value="1"/>
</dbReference>
<comment type="cofactor">
    <cofactor evidence="1">
        <name>a divalent metal cation</name>
        <dbReference type="ChEBI" id="CHEBI:60240"/>
    </cofactor>
</comment>
<dbReference type="PANTHER" id="PTHR47851">
    <property type="entry name" value="OS06G0588700 PROTEIN-RELATED"/>
    <property type="match status" value="1"/>
</dbReference>
<name>B9FA83_ORYSJ</name>
<evidence type="ECO:0000256" key="3">
    <source>
        <dbReference type="SAM" id="MobiDB-lite"/>
    </source>
</evidence>
<dbReference type="InterPro" id="IPR027806">
    <property type="entry name" value="HARBI1_dom"/>
</dbReference>
<evidence type="ECO:0000259" key="4">
    <source>
        <dbReference type="Pfam" id="PF12776"/>
    </source>
</evidence>
<proteinExistence type="predicted"/>
<keyword evidence="2" id="KW-0479">Metal-binding</keyword>
<feature type="domain" description="DDE Tnp4" evidence="5">
    <location>
        <begin position="478"/>
        <end position="640"/>
    </location>
</feature>
<dbReference type="EMBL" id="CM000140">
    <property type="protein sequence ID" value="EEE59661.1"/>
    <property type="molecule type" value="Genomic_DNA"/>
</dbReference>
<evidence type="ECO:0000259" key="5">
    <source>
        <dbReference type="Pfam" id="PF13359"/>
    </source>
</evidence>
<organism evidence="7">
    <name type="scientific">Oryza sativa subsp. japonica</name>
    <name type="common">Rice</name>
    <dbReference type="NCBI Taxonomy" id="39947"/>
    <lineage>
        <taxon>Eukaryota</taxon>
        <taxon>Viridiplantae</taxon>
        <taxon>Streptophyta</taxon>
        <taxon>Embryophyta</taxon>
        <taxon>Tracheophyta</taxon>
        <taxon>Spermatophyta</taxon>
        <taxon>Magnoliopsida</taxon>
        <taxon>Liliopsida</taxon>
        <taxon>Poales</taxon>
        <taxon>Poaceae</taxon>
        <taxon>BOP clade</taxon>
        <taxon>Oryzoideae</taxon>
        <taxon>Oryzeae</taxon>
        <taxon>Oryzinae</taxon>
        <taxon>Oryza</taxon>
        <taxon>Oryza sativa</taxon>
    </lineage>
</organism>
<evidence type="ECO:0000313" key="7">
    <source>
        <dbReference type="EMBL" id="EEE59661.1"/>
    </source>
</evidence>
<dbReference type="InterPro" id="IPR058353">
    <property type="entry name" value="DUF8040"/>
</dbReference>
<dbReference type="Pfam" id="PF26138">
    <property type="entry name" value="DUF8040"/>
    <property type="match status" value="1"/>
</dbReference>
<feature type="region of interest" description="Disordered" evidence="3">
    <location>
        <begin position="171"/>
        <end position="204"/>
    </location>
</feature>
<feature type="compositionally biased region" description="Acidic residues" evidence="3">
    <location>
        <begin position="171"/>
        <end position="180"/>
    </location>
</feature>
<dbReference type="PANTHER" id="PTHR47851:SF7">
    <property type="entry name" value="MYB_SANT-LIKE DOMAIN-CONTAINING PROTEIN"/>
    <property type="match status" value="1"/>
</dbReference>
<dbReference type="Proteomes" id="UP000007752">
    <property type="component" value="Chromosome 3"/>
</dbReference>
<evidence type="ECO:0000256" key="1">
    <source>
        <dbReference type="ARBA" id="ARBA00001968"/>
    </source>
</evidence>
<dbReference type="Pfam" id="PF13359">
    <property type="entry name" value="DDE_Tnp_4"/>
    <property type="match status" value="1"/>
</dbReference>
<dbReference type="AlphaFoldDB" id="B9FA83"/>
<protein>
    <recommendedName>
        <fullName evidence="8">Transposon protein, putative, CACTA, En/Spm sub-class</fullName>
    </recommendedName>
</protein>
<evidence type="ECO:0008006" key="8">
    <source>
        <dbReference type="Google" id="ProtNLM"/>
    </source>
</evidence>
<sequence>MAENVPSKSVKMPIDYADWNDYNTRVVCEIFADQVVAGNRPNTHLSNSGYDEVIEQFASKTGLRYTRLQIKNKWDKLRIEYNCWKKLKSQTGLGWDDARQTVTATAARWKQLKEDIAGCLKFRKAGLQNEELLEKMFEDIRNTGADHWSLGQGTIPSATTNGTIQIADVNEIDDETDEDEPSAKRKSKDSSKVDKLKKTKSGSQKMVEEIQRVTSSLQQTLSSIQSFTKIREDPPGCSIKDVMTLVEECGAVEGTNEHFIATEIFIKKDQREMFVNSLRTPAGRFAWLKKKYDMSSESEDGSSDEEYDCDLLAMQLFETVTSNISSTRRMAESYHSLYMNKAAPRTSRLSGMGWVQETLATPGECYRMLRMNGNTFLALHDLLVDKYKLAPTVHMHTMEALAIFLYILGDGSSNQRAQNCFKHSGETISRKIEEVLFAVVELGRDIVRPKDPNFSNVHERIRKDRRMWPHFKDCIGAVDGTHILAVVPDDDKIRYIGRSKSTTQNVMAICDHDMRFTYASIGQPGSMHDTTVLFNALRTDIDIFPHPPQGKYYLVDAGYPNRPGYLAPYKGQRYHVPEFRRGSAPSGVKEKFNFLHCSVRTIIERCFGVWKMKWRVLLKMPSFPLWKQKMVVAATMALHNFIRDHNAPDRHFHRFERNPDYVPTIPSRFRRYVISQDASDTSTEGQSDVSMDAFRDDLAGRIAG</sequence>
<feature type="domain" description="DUF8040" evidence="6">
    <location>
        <begin position="346"/>
        <end position="440"/>
    </location>
</feature>
<dbReference type="GO" id="GO:0046872">
    <property type="term" value="F:metal ion binding"/>
    <property type="evidence" value="ECO:0007669"/>
    <property type="project" value="UniProtKB-KW"/>
</dbReference>
<reference evidence="7" key="1">
    <citation type="journal article" date="2005" name="PLoS Biol.">
        <title>The genomes of Oryza sativa: a history of duplications.</title>
        <authorList>
            <person name="Yu J."/>
            <person name="Wang J."/>
            <person name="Lin W."/>
            <person name="Li S."/>
            <person name="Li H."/>
            <person name="Zhou J."/>
            <person name="Ni P."/>
            <person name="Dong W."/>
            <person name="Hu S."/>
            <person name="Zeng C."/>
            <person name="Zhang J."/>
            <person name="Zhang Y."/>
            <person name="Li R."/>
            <person name="Xu Z."/>
            <person name="Li S."/>
            <person name="Li X."/>
            <person name="Zheng H."/>
            <person name="Cong L."/>
            <person name="Lin L."/>
            <person name="Yin J."/>
            <person name="Geng J."/>
            <person name="Li G."/>
            <person name="Shi J."/>
            <person name="Liu J."/>
            <person name="Lv H."/>
            <person name="Li J."/>
            <person name="Wang J."/>
            <person name="Deng Y."/>
            <person name="Ran L."/>
            <person name="Shi X."/>
            <person name="Wang X."/>
            <person name="Wu Q."/>
            <person name="Li C."/>
            <person name="Ren X."/>
            <person name="Wang J."/>
            <person name="Wang X."/>
            <person name="Li D."/>
            <person name="Liu D."/>
            <person name="Zhang X."/>
            <person name="Ji Z."/>
            <person name="Zhao W."/>
            <person name="Sun Y."/>
            <person name="Zhang Z."/>
            <person name="Bao J."/>
            <person name="Han Y."/>
            <person name="Dong L."/>
            <person name="Ji J."/>
            <person name="Chen P."/>
            <person name="Wu S."/>
            <person name="Liu J."/>
            <person name="Xiao Y."/>
            <person name="Bu D."/>
            <person name="Tan J."/>
            <person name="Yang L."/>
            <person name="Ye C."/>
            <person name="Zhang J."/>
            <person name="Xu J."/>
            <person name="Zhou Y."/>
            <person name="Yu Y."/>
            <person name="Zhang B."/>
            <person name="Zhuang S."/>
            <person name="Wei H."/>
            <person name="Liu B."/>
            <person name="Lei M."/>
            <person name="Yu H."/>
            <person name="Li Y."/>
            <person name="Xu H."/>
            <person name="Wei S."/>
            <person name="He X."/>
            <person name="Fang L."/>
            <person name="Zhang Z."/>
            <person name="Zhang Y."/>
            <person name="Huang X."/>
            <person name="Su Z."/>
            <person name="Tong W."/>
            <person name="Li J."/>
            <person name="Tong Z."/>
            <person name="Li S."/>
            <person name="Ye J."/>
            <person name="Wang L."/>
            <person name="Fang L."/>
            <person name="Lei T."/>
            <person name="Chen C."/>
            <person name="Chen H."/>
            <person name="Xu Z."/>
            <person name="Li H."/>
            <person name="Huang H."/>
            <person name="Zhang F."/>
            <person name="Xu H."/>
            <person name="Li N."/>
            <person name="Zhao C."/>
            <person name="Li S."/>
            <person name="Dong L."/>
            <person name="Huang Y."/>
            <person name="Li L."/>
            <person name="Xi Y."/>
            <person name="Qi Q."/>
            <person name="Li W."/>
            <person name="Zhang B."/>
            <person name="Hu W."/>
            <person name="Zhang Y."/>
            <person name="Tian X."/>
            <person name="Jiao Y."/>
            <person name="Liang X."/>
            <person name="Jin J."/>
            <person name="Gao L."/>
            <person name="Zheng W."/>
            <person name="Hao B."/>
            <person name="Liu S."/>
            <person name="Wang W."/>
            <person name="Yuan L."/>
            <person name="Cao M."/>
            <person name="McDermott J."/>
            <person name="Samudrala R."/>
            <person name="Wang J."/>
            <person name="Wong G.K."/>
            <person name="Yang H."/>
        </authorList>
    </citation>
    <scope>NUCLEOTIDE SEQUENCE [LARGE SCALE GENOMIC DNA]</scope>
</reference>
<evidence type="ECO:0000256" key="2">
    <source>
        <dbReference type="ARBA" id="ARBA00022723"/>
    </source>
</evidence>
<dbReference type="InterPro" id="IPR024752">
    <property type="entry name" value="Myb/SANT-like_dom"/>
</dbReference>